<dbReference type="AlphaFoldDB" id="A0A9D7F9C2"/>
<dbReference type="EMBL" id="JADJNC010000033">
    <property type="protein sequence ID" value="MBK7424524.1"/>
    <property type="molecule type" value="Genomic_DNA"/>
</dbReference>
<sequence length="198" mass="22280">MKAPEKLPDFSGMLRWPNVPACYGWLSLDRRGQWRMRGEPVTHAGLTNFLNRQYGHDEHGNYFVQNGPQRVFVELDYTPWVLRLNSENTLLTHTGDTVEDIRGAAFDEEGNLLLECMDGIALLCDRDLPALLACLRQTDGEAANDADLLAVLDQTPGTSSTLSLEWDGKLIPVGILRRQEVARRYGFVAVPVDPERKE</sequence>
<reference evidence="1" key="1">
    <citation type="submission" date="2020-10" db="EMBL/GenBank/DDBJ databases">
        <title>Connecting structure to function with the recovery of over 1000 high-quality activated sludge metagenome-assembled genomes encoding full-length rRNA genes using long-read sequencing.</title>
        <authorList>
            <person name="Singleton C.M."/>
            <person name="Petriglieri F."/>
            <person name="Kristensen J.M."/>
            <person name="Kirkegaard R.H."/>
            <person name="Michaelsen T.Y."/>
            <person name="Andersen M.H."/>
            <person name="Karst S.M."/>
            <person name="Dueholm M.S."/>
            <person name="Nielsen P.H."/>
            <person name="Albertsen M."/>
        </authorList>
    </citation>
    <scope>NUCLEOTIDE SEQUENCE</scope>
    <source>
        <strain evidence="1">EsbW_18-Q3-R4-48_MAXAC.044</strain>
    </source>
</reference>
<evidence type="ECO:0000313" key="1">
    <source>
        <dbReference type="EMBL" id="MBK7424524.1"/>
    </source>
</evidence>
<organism evidence="1 2">
    <name type="scientific">Candidatus Propionivibrio dominans</name>
    <dbReference type="NCBI Taxonomy" id="2954373"/>
    <lineage>
        <taxon>Bacteria</taxon>
        <taxon>Pseudomonadati</taxon>
        <taxon>Pseudomonadota</taxon>
        <taxon>Betaproteobacteria</taxon>
        <taxon>Rhodocyclales</taxon>
        <taxon>Rhodocyclaceae</taxon>
        <taxon>Propionivibrio</taxon>
    </lineage>
</organism>
<proteinExistence type="predicted"/>
<dbReference type="Pfam" id="PF11161">
    <property type="entry name" value="DUF2944"/>
    <property type="match status" value="1"/>
</dbReference>
<evidence type="ECO:0000313" key="2">
    <source>
        <dbReference type="Proteomes" id="UP000886602"/>
    </source>
</evidence>
<comment type="caution">
    <text evidence="1">The sequence shown here is derived from an EMBL/GenBank/DDBJ whole genome shotgun (WGS) entry which is preliminary data.</text>
</comment>
<dbReference type="InterPro" id="IPR021332">
    <property type="entry name" value="DUF2944"/>
</dbReference>
<dbReference type="Proteomes" id="UP000886602">
    <property type="component" value="Unassembled WGS sequence"/>
</dbReference>
<accession>A0A9D7F9C2</accession>
<protein>
    <submittedName>
        <fullName evidence="1">DUF2946 family protein</fullName>
    </submittedName>
</protein>
<name>A0A9D7F9C2_9RHOO</name>
<gene>
    <name evidence="1" type="ORF">IPJ48_16385</name>
</gene>